<evidence type="ECO:0000313" key="3">
    <source>
        <dbReference type="Proteomes" id="UP001596282"/>
    </source>
</evidence>
<evidence type="ECO:0000256" key="1">
    <source>
        <dbReference type="SAM" id="SignalP"/>
    </source>
</evidence>
<dbReference type="RefSeq" id="WP_137628896.1">
    <property type="nucleotide sequence ID" value="NZ_BJDJ01000013.1"/>
</dbReference>
<sequence length="130" mass="14311">MRRFILGCLLIMLLGVTTASAKQFGTAAPKQTHTATVTALVQKLTPGKATAIRATTLIGTWQVAHQARTLKLRADGSYRETMGQVHTTGYWQLSGTRTITLTDAVGQHHLGQAYRHQLKFANQPAHWTKM</sequence>
<keyword evidence="1" id="KW-0732">Signal</keyword>
<evidence type="ECO:0008006" key="4">
    <source>
        <dbReference type="Google" id="ProtNLM"/>
    </source>
</evidence>
<reference evidence="3" key="1">
    <citation type="journal article" date="2019" name="Int. J. Syst. Evol. Microbiol.">
        <title>The Global Catalogue of Microorganisms (GCM) 10K type strain sequencing project: providing services to taxonomists for standard genome sequencing and annotation.</title>
        <authorList>
            <consortium name="The Broad Institute Genomics Platform"/>
            <consortium name="The Broad Institute Genome Sequencing Center for Infectious Disease"/>
            <person name="Wu L."/>
            <person name="Ma J."/>
        </authorList>
    </citation>
    <scope>NUCLEOTIDE SEQUENCE [LARGE SCALE GENOMIC DNA]</scope>
    <source>
        <strain evidence="3">CCM 8933</strain>
    </source>
</reference>
<dbReference type="EMBL" id="JBHSSC010000007">
    <property type="protein sequence ID" value="MFC6180220.1"/>
    <property type="molecule type" value="Genomic_DNA"/>
</dbReference>
<protein>
    <recommendedName>
        <fullName evidence="4">Extracellular protein</fullName>
    </recommendedName>
</protein>
<feature type="chain" id="PRO_5046164441" description="Extracellular protein" evidence="1">
    <location>
        <begin position="22"/>
        <end position="130"/>
    </location>
</feature>
<organism evidence="2 3">
    <name type="scientific">Lactiplantibacillus daowaiensis</name>
    <dbReference type="NCBI Taxonomy" id="2559918"/>
    <lineage>
        <taxon>Bacteria</taxon>
        <taxon>Bacillati</taxon>
        <taxon>Bacillota</taxon>
        <taxon>Bacilli</taxon>
        <taxon>Lactobacillales</taxon>
        <taxon>Lactobacillaceae</taxon>
        <taxon>Lactiplantibacillus</taxon>
    </lineage>
</organism>
<keyword evidence="3" id="KW-1185">Reference proteome</keyword>
<comment type="caution">
    <text evidence="2">The sequence shown here is derived from an EMBL/GenBank/DDBJ whole genome shotgun (WGS) entry which is preliminary data.</text>
</comment>
<name>A0ABW1RXG6_9LACO</name>
<proteinExistence type="predicted"/>
<dbReference type="Proteomes" id="UP001596282">
    <property type="component" value="Unassembled WGS sequence"/>
</dbReference>
<gene>
    <name evidence="2" type="ORF">ACFP5Y_03145</name>
</gene>
<evidence type="ECO:0000313" key="2">
    <source>
        <dbReference type="EMBL" id="MFC6180220.1"/>
    </source>
</evidence>
<accession>A0ABW1RXG6</accession>
<feature type="signal peptide" evidence="1">
    <location>
        <begin position="1"/>
        <end position="21"/>
    </location>
</feature>